<protein>
    <recommendedName>
        <fullName evidence="11">Probable nicotinate-nucleotide adenylyltransferase</fullName>
        <ecNumber evidence="11">2.7.7.18</ecNumber>
    </recommendedName>
    <alternativeName>
        <fullName evidence="11">Deamido-NAD(+) diphosphorylase</fullName>
    </alternativeName>
    <alternativeName>
        <fullName evidence="11">Deamido-NAD(+) pyrophosphorylase</fullName>
    </alternativeName>
    <alternativeName>
        <fullName evidence="11">Nicotinate mononucleotide adenylyltransferase</fullName>
        <shortName evidence="11">NaMN adenylyltransferase</shortName>
    </alternativeName>
</protein>
<dbReference type="PANTHER" id="PTHR39321:SF3">
    <property type="entry name" value="PHOSPHOPANTETHEINE ADENYLYLTRANSFERASE"/>
    <property type="match status" value="1"/>
</dbReference>
<dbReference type="CDD" id="cd02165">
    <property type="entry name" value="NMNAT"/>
    <property type="match status" value="1"/>
</dbReference>
<dbReference type="NCBIfam" id="TIGR00125">
    <property type="entry name" value="cyt_tran_rel"/>
    <property type="match status" value="1"/>
</dbReference>
<evidence type="ECO:0000256" key="10">
    <source>
        <dbReference type="ARBA" id="ARBA00048721"/>
    </source>
</evidence>
<organism evidence="13 14">
    <name type="scientific">Fodinibius sediminis</name>
    <dbReference type="NCBI Taxonomy" id="1214077"/>
    <lineage>
        <taxon>Bacteria</taxon>
        <taxon>Pseudomonadati</taxon>
        <taxon>Balneolota</taxon>
        <taxon>Balneolia</taxon>
        <taxon>Balneolales</taxon>
        <taxon>Balneolaceae</taxon>
        <taxon>Fodinibius</taxon>
    </lineage>
</organism>
<dbReference type="InterPro" id="IPR014729">
    <property type="entry name" value="Rossmann-like_a/b/a_fold"/>
</dbReference>
<proteinExistence type="inferred from homology"/>
<dbReference type="GO" id="GO:0004515">
    <property type="term" value="F:nicotinate-nucleotide adenylyltransferase activity"/>
    <property type="evidence" value="ECO:0007669"/>
    <property type="project" value="UniProtKB-UniRule"/>
</dbReference>
<dbReference type="RefSeq" id="WP_142714742.1">
    <property type="nucleotide sequence ID" value="NZ_FXTH01000009.1"/>
</dbReference>
<reference evidence="13 14" key="1">
    <citation type="submission" date="2017-05" db="EMBL/GenBank/DDBJ databases">
        <authorList>
            <person name="Varghese N."/>
            <person name="Submissions S."/>
        </authorList>
    </citation>
    <scope>NUCLEOTIDE SEQUENCE [LARGE SCALE GENOMIC DNA]</scope>
    <source>
        <strain evidence="13 14">DSM 21194</strain>
    </source>
</reference>
<keyword evidence="14" id="KW-1185">Reference proteome</keyword>
<dbReference type="NCBIfam" id="TIGR00482">
    <property type="entry name" value="nicotinate (nicotinamide) nucleotide adenylyltransferase"/>
    <property type="match status" value="1"/>
</dbReference>
<evidence type="ECO:0000256" key="6">
    <source>
        <dbReference type="ARBA" id="ARBA00022695"/>
    </source>
</evidence>
<dbReference type="OrthoDB" id="5295945at2"/>
<comment type="pathway">
    <text evidence="2 11">Cofactor biosynthesis; NAD(+) biosynthesis; deamido-NAD(+) from nicotinate D-ribonucleotide: step 1/1.</text>
</comment>
<feature type="domain" description="Cytidyltransferase-like" evidence="12">
    <location>
        <begin position="10"/>
        <end position="171"/>
    </location>
</feature>
<keyword evidence="9 11" id="KW-0520">NAD</keyword>
<evidence type="ECO:0000259" key="12">
    <source>
        <dbReference type="Pfam" id="PF01467"/>
    </source>
</evidence>
<evidence type="ECO:0000256" key="11">
    <source>
        <dbReference type="HAMAP-Rule" id="MF_00244"/>
    </source>
</evidence>
<dbReference type="GO" id="GO:0009435">
    <property type="term" value="P:NAD+ biosynthetic process"/>
    <property type="evidence" value="ECO:0007669"/>
    <property type="project" value="UniProtKB-UniRule"/>
</dbReference>
<evidence type="ECO:0000313" key="13">
    <source>
        <dbReference type="EMBL" id="SMO69238.1"/>
    </source>
</evidence>
<evidence type="ECO:0000256" key="3">
    <source>
        <dbReference type="ARBA" id="ARBA00009014"/>
    </source>
</evidence>
<evidence type="ECO:0000313" key="14">
    <source>
        <dbReference type="Proteomes" id="UP000317593"/>
    </source>
</evidence>
<dbReference type="AlphaFoldDB" id="A0A521DCB7"/>
<keyword evidence="8 11" id="KW-0067">ATP-binding</keyword>
<dbReference type="SUPFAM" id="SSF52374">
    <property type="entry name" value="Nucleotidylyl transferase"/>
    <property type="match status" value="1"/>
</dbReference>
<evidence type="ECO:0000256" key="1">
    <source>
        <dbReference type="ARBA" id="ARBA00002324"/>
    </source>
</evidence>
<dbReference type="GO" id="GO:0005524">
    <property type="term" value="F:ATP binding"/>
    <property type="evidence" value="ECO:0007669"/>
    <property type="project" value="UniProtKB-KW"/>
</dbReference>
<sequence>MASAGKSVGLLGGSYDPVHNGHLAIARSFVESGYISNLRVLLTPESPHKSSRKPADYDLRLKMLEAAFDGEDQISVSDLERRLQPPYYTVQTLRYLTEKEPGINFFLCIGEDSLLNFRTWHMWKELLTYCDLLVAARPSFETENLDAEITRKVHYVEHAPVAISSTQVRNRVKEGRDISKLVPPRVAQIITEHKLYTG</sequence>
<keyword evidence="7 11" id="KW-0547">Nucleotide-binding</keyword>
<comment type="similarity">
    <text evidence="3 11">Belongs to the NadD family.</text>
</comment>
<dbReference type="PANTHER" id="PTHR39321">
    <property type="entry name" value="NICOTINATE-NUCLEOTIDE ADENYLYLTRANSFERASE-RELATED"/>
    <property type="match status" value="1"/>
</dbReference>
<comment type="function">
    <text evidence="1 11">Catalyzes the reversible adenylation of nicotinate mononucleotide (NaMN) to nicotinic acid adenine dinucleotide (NaAD).</text>
</comment>
<dbReference type="HAMAP" id="MF_00244">
    <property type="entry name" value="NaMN_adenylyltr"/>
    <property type="match status" value="1"/>
</dbReference>
<keyword evidence="5 11" id="KW-0808">Transferase</keyword>
<dbReference type="Pfam" id="PF01467">
    <property type="entry name" value="CTP_transf_like"/>
    <property type="match status" value="1"/>
</dbReference>
<evidence type="ECO:0000256" key="5">
    <source>
        <dbReference type="ARBA" id="ARBA00022679"/>
    </source>
</evidence>
<comment type="catalytic activity">
    <reaction evidence="10 11">
        <text>nicotinate beta-D-ribonucleotide + ATP + H(+) = deamido-NAD(+) + diphosphate</text>
        <dbReference type="Rhea" id="RHEA:22860"/>
        <dbReference type="ChEBI" id="CHEBI:15378"/>
        <dbReference type="ChEBI" id="CHEBI:30616"/>
        <dbReference type="ChEBI" id="CHEBI:33019"/>
        <dbReference type="ChEBI" id="CHEBI:57502"/>
        <dbReference type="ChEBI" id="CHEBI:58437"/>
        <dbReference type="EC" id="2.7.7.18"/>
    </reaction>
</comment>
<dbReference type="UniPathway" id="UPA00253">
    <property type="reaction ID" value="UER00332"/>
</dbReference>
<name>A0A521DCB7_9BACT</name>
<dbReference type="InterPro" id="IPR005248">
    <property type="entry name" value="NadD/NMNAT"/>
</dbReference>
<gene>
    <name evidence="11" type="primary">nadD</name>
    <name evidence="13" type="ORF">SAMN06265218_109164</name>
</gene>
<dbReference type="Gene3D" id="3.40.50.620">
    <property type="entry name" value="HUPs"/>
    <property type="match status" value="1"/>
</dbReference>
<evidence type="ECO:0000256" key="4">
    <source>
        <dbReference type="ARBA" id="ARBA00022642"/>
    </source>
</evidence>
<dbReference type="EC" id="2.7.7.18" evidence="11"/>
<keyword evidence="6 11" id="KW-0548">Nucleotidyltransferase</keyword>
<evidence type="ECO:0000256" key="8">
    <source>
        <dbReference type="ARBA" id="ARBA00022840"/>
    </source>
</evidence>
<evidence type="ECO:0000256" key="7">
    <source>
        <dbReference type="ARBA" id="ARBA00022741"/>
    </source>
</evidence>
<evidence type="ECO:0000256" key="9">
    <source>
        <dbReference type="ARBA" id="ARBA00023027"/>
    </source>
</evidence>
<dbReference type="InterPro" id="IPR004821">
    <property type="entry name" value="Cyt_trans-like"/>
</dbReference>
<evidence type="ECO:0000256" key="2">
    <source>
        <dbReference type="ARBA" id="ARBA00005019"/>
    </source>
</evidence>
<accession>A0A521DCB7</accession>
<dbReference type="EMBL" id="FXTH01000009">
    <property type="protein sequence ID" value="SMO69238.1"/>
    <property type="molecule type" value="Genomic_DNA"/>
</dbReference>
<keyword evidence="4 11" id="KW-0662">Pyridine nucleotide biosynthesis</keyword>
<dbReference type="Proteomes" id="UP000317593">
    <property type="component" value="Unassembled WGS sequence"/>
</dbReference>